<dbReference type="HAMAP" id="MF_00107">
    <property type="entry name" value="IspF"/>
    <property type="match status" value="1"/>
</dbReference>
<feature type="binding site" evidence="9">
    <location>
        <begin position="59"/>
        <end position="61"/>
    </location>
    <ligand>
        <name>4-CDP-2-C-methyl-D-erythritol 2-phosphate</name>
        <dbReference type="ChEBI" id="CHEBI:57919"/>
    </ligand>
</feature>
<sequence length="160" mass="18025">MMFRIGHGYDVHRFTDAKQNIIIGGIEIPYEYGLEAHSDGDVLTHAICDALLGALALGDIGKFFPDTDKRFKNQDSKYFLREIKKMLDNESYKISNIDCSIIAEAPKMLLHIERIRCCLAETLNINISQINVKATTNEKLGHIGRKEGIATHAVCLLYKN</sequence>
<evidence type="ECO:0000313" key="12">
    <source>
        <dbReference type="EMBL" id="MFC4891958.1"/>
    </source>
</evidence>
<reference evidence="13" key="1">
    <citation type="journal article" date="2019" name="Int. J. Syst. Evol. Microbiol.">
        <title>The Global Catalogue of Microorganisms (GCM) 10K type strain sequencing project: providing services to taxonomists for standard genome sequencing and annotation.</title>
        <authorList>
            <consortium name="The Broad Institute Genomics Platform"/>
            <consortium name="The Broad Institute Genome Sequencing Center for Infectious Disease"/>
            <person name="Wu L."/>
            <person name="Ma J."/>
        </authorList>
    </citation>
    <scope>NUCLEOTIDE SEQUENCE [LARGE SCALE GENOMIC DNA]</scope>
    <source>
        <strain evidence="13">CGMCC 1.13718</strain>
    </source>
</reference>
<keyword evidence="7 9" id="KW-0414">Isoprene biosynthesis</keyword>
<feature type="binding site" evidence="9">
    <location>
        <begin position="37"/>
        <end position="38"/>
    </location>
    <ligand>
        <name>4-CDP-2-C-methyl-D-erythritol 2-phosphate</name>
        <dbReference type="ChEBI" id="CHEBI:57919"/>
    </ligand>
</feature>
<feature type="site" description="Transition state stabilizer" evidence="9">
    <location>
        <position position="37"/>
    </location>
</feature>
<dbReference type="CDD" id="cd00554">
    <property type="entry name" value="MECDP_synthase"/>
    <property type="match status" value="1"/>
</dbReference>
<dbReference type="NCBIfam" id="TIGR00151">
    <property type="entry name" value="ispF"/>
    <property type="match status" value="1"/>
</dbReference>
<dbReference type="RefSeq" id="WP_119330325.1">
    <property type="nucleotide sequence ID" value="NZ_JBHSJH010000001.1"/>
</dbReference>
<feature type="binding site" evidence="9">
    <location>
        <begin position="135"/>
        <end position="138"/>
    </location>
    <ligand>
        <name>4-CDP-2-C-methyl-D-erythritol 2-phosphate</name>
        <dbReference type="ChEBI" id="CHEBI:57919"/>
    </ligand>
</feature>
<keyword evidence="13" id="KW-1185">Reference proteome</keyword>
<feature type="binding site" evidence="9">
    <location>
        <begin position="10"/>
        <end position="12"/>
    </location>
    <ligand>
        <name>4-CDP-2-C-methyl-D-erythritol 2-phosphate</name>
        <dbReference type="ChEBI" id="CHEBI:57919"/>
    </ligand>
</feature>
<dbReference type="InterPro" id="IPR003526">
    <property type="entry name" value="MECDP_synthase"/>
</dbReference>
<dbReference type="Pfam" id="PF02542">
    <property type="entry name" value="YgbB"/>
    <property type="match status" value="1"/>
</dbReference>
<dbReference type="Gene3D" id="3.30.1330.50">
    <property type="entry name" value="2-C-methyl-D-erythritol 2,4-cyclodiphosphate synthase"/>
    <property type="match status" value="1"/>
</dbReference>
<feature type="binding site" evidence="9">
    <location>
        <begin position="64"/>
        <end position="68"/>
    </location>
    <ligand>
        <name>4-CDP-2-C-methyl-D-erythritol 2-phosphate</name>
        <dbReference type="ChEBI" id="CHEBI:57919"/>
    </ligand>
</feature>
<dbReference type="PROSITE" id="PS01350">
    <property type="entry name" value="ISPF"/>
    <property type="match status" value="1"/>
</dbReference>
<feature type="binding site" evidence="9">
    <location>
        <position position="10"/>
    </location>
    <ligand>
        <name>a divalent metal cation</name>
        <dbReference type="ChEBI" id="CHEBI:60240"/>
    </ligand>
</feature>
<feature type="site" description="Transition state stabilizer" evidence="9">
    <location>
        <position position="136"/>
    </location>
</feature>
<feature type="binding site" evidence="9">
    <location>
        <begin position="103"/>
        <end position="109"/>
    </location>
    <ligand>
        <name>4-CDP-2-C-methyl-D-erythritol 2-phosphate</name>
        <dbReference type="ChEBI" id="CHEBI:57919"/>
    </ligand>
</feature>
<dbReference type="Proteomes" id="UP001595926">
    <property type="component" value="Unassembled WGS sequence"/>
</dbReference>
<proteinExistence type="inferred from homology"/>
<keyword evidence="6 9" id="KW-0479">Metal-binding</keyword>
<evidence type="ECO:0000256" key="3">
    <source>
        <dbReference type="ARBA" id="ARBA00008480"/>
    </source>
</evidence>
<evidence type="ECO:0000313" key="13">
    <source>
        <dbReference type="Proteomes" id="UP001595926"/>
    </source>
</evidence>
<protein>
    <recommendedName>
        <fullName evidence="5 9">2-C-methyl-D-erythritol 2,4-cyclodiphosphate synthase</fullName>
        <shortName evidence="9">MECDP-synthase</shortName>
        <shortName evidence="9">MECPP-synthase</shortName>
        <shortName evidence="9">MECPS</shortName>
        <ecNumber evidence="5 9">4.6.1.12</ecNumber>
    </recommendedName>
</protein>
<gene>
    <name evidence="9 12" type="primary">ispF</name>
    <name evidence="12" type="ORF">ACFPDQ_02715</name>
</gene>
<feature type="domain" description="2-C-methyl-D-erythritol 2,4-cyclodiphosphate synthase" evidence="11">
    <location>
        <begin position="3"/>
        <end position="157"/>
    </location>
</feature>
<name>A0ABV9TBL2_9GAMM</name>
<evidence type="ECO:0000256" key="4">
    <source>
        <dbReference type="ARBA" id="ARBA00011233"/>
    </source>
</evidence>
<evidence type="ECO:0000256" key="8">
    <source>
        <dbReference type="ARBA" id="ARBA00023239"/>
    </source>
</evidence>
<organism evidence="12 13">
    <name type="scientific">Pseudofrancisella aestuarii</name>
    <dbReference type="NCBI Taxonomy" id="2670347"/>
    <lineage>
        <taxon>Bacteria</taxon>
        <taxon>Pseudomonadati</taxon>
        <taxon>Pseudomonadota</taxon>
        <taxon>Gammaproteobacteria</taxon>
        <taxon>Thiotrichales</taxon>
        <taxon>Francisellaceae</taxon>
        <taxon>Pseudofrancisella</taxon>
    </lineage>
</organism>
<comment type="pathway">
    <text evidence="2 9">Isoprenoid biosynthesis; isopentenyl diphosphate biosynthesis via DXP pathway; isopentenyl diphosphate from 1-deoxy-D-xylulose 5-phosphate: step 4/6.</text>
</comment>
<dbReference type="GO" id="GO:0008685">
    <property type="term" value="F:2-C-methyl-D-erythritol 2,4-cyclodiphosphate synthase activity"/>
    <property type="evidence" value="ECO:0007669"/>
    <property type="project" value="UniProtKB-EC"/>
</dbReference>
<dbReference type="PANTHER" id="PTHR43181:SF1">
    <property type="entry name" value="2-C-METHYL-D-ERYTHRITOL 2,4-CYCLODIPHOSPHATE SYNTHASE, CHLOROPLASTIC"/>
    <property type="match status" value="1"/>
</dbReference>
<evidence type="ECO:0000256" key="5">
    <source>
        <dbReference type="ARBA" id="ARBA00012579"/>
    </source>
</evidence>
<comment type="caution">
    <text evidence="12">The sequence shown here is derived from an EMBL/GenBank/DDBJ whole genome shotgun (WGS) entry which is preliminary data.</text>
</comment>
<comment type="cofactor">
    <cofactor evidence="9">
        <name>a divalent metal cation</name>
        <dbReference type="ChEBI" id="CHEBI:60240"/>
    </cofactor>
    <text evidence="9">Binds 1 divalent metal cation per subunit.</text>
</comment>
<comment type="caution">
    <text evidence="9">Lacks conserved residue(s) required for the propagation of feature annotation.</text>
</comment>
<dbReference type="EMBL" id="JBHSJH010000001">
    <property type="protein sequence ID" value="MFC4891958.1"/>
    <property type="molecule type" value="Genomic_DNA"/>
</dbReference>
<comment type="catalytic activity">
    <reaction evidence="1 9 10">
        <text>4-CDP-2-C-methyl-D-erythritol 2-phosphate = 2-C-methyl-D-erythritol 2,4-cyclic diphosphate + CMP</text>
        <dbReference type="Rhea" id="RHEA:23864"/>
        <dbReference type="ChEBI" id="CHEBI:57919"/>
        <dbReference type="ChEBI" id="CHEBI:58483"/>
        <dbReference type="ChEBI" id="CHEBI:60377"/>
        <dbReference type="EC" id="4.6.1.12"/>
    </reaction>
</comment>
<evidence type="ECO:0000256" key="10">
    <source>
        <dbReference type="RuleBase" id="RU004395"/>
    </source>
</evidence>
<evidence type="ECO:0000259" key="11">
    <source>
        <dbReference type="Pfam" id="PF02542"/>
    </source>
</evidence>
<dbReference type="EC" id="4.6.1.12" evidence="5 9"/>
<keyword evidence="8 9" id="KW-0456">Lyase</keyword>
<comment type="function">
    <text evidence="9">Involved in the biosynthesis of isopentenyl diphosphate (IPP) and dimethylallyl diphosphate (DMAPP), two major building blocks of isoprenoid compounds. Catalyzes the conversion of 4-diphosphocytidyl-2-C-methyl-D-erythritol 2-phosphate (CDP-ME2P) to 2-C-methyl-D-erythritol 2,4-cyclodiphosphate (ME-CPP) with a corresponding release of cytidine 5-monophosphate (CMP).</text>
</comment>
<accession>A0ABV9TBL2</accession>
<dbReference type="SUPFAM" id="SSF69765">
    <property type="entry name" value="IpsF-like"/>
    <property type="match status" value="1"/>
</dbReference>
<evidence type="ECO:0000256" key="7">
    <source>
        <dbReference type="ARBA" id="ARBA00023229"/>
    </source>
</evidence>
<comment type="subunit">
    <text evidence="4 9">Homotrimer.</text>
</comment>
<evidence type="ECO:0000256" key="6">
    <source>
        <dbReference type="ARBA" id="ARBA00022723"/>
    </source>
</evidence>
<dbReference type="PANTHER" id="PTHR43181">
    <property type="entry name" value="2-C-METHYL-D-ERYTHRITOL 2,4-CYCLODIPHOSPHATE SYNTHASE, CHLOROPLASTIC"/>
    <property type="match status" value="1"/>
</dbReference>
<feature type="binding site" evidence="9">
    <location>
        <position position="12"/>
    </location>
    <ligand>
        <name>a divalent metal cation</name>
        <dbReference type="ChEBI" id="CHEBI:60240"/>
    </ligand>
</feature>
<feature type="binding site" evidence="9">
    <location>
        <position position="145"/>
    </location>
    <ligand>
        <name>4-CDP-2-C-methyl-D-erythritol 2-phosphate</name>
        <dbReference type="ChEBI" id="CHEBI:57919"/>
    </ligand>
</feature>
<evidence type="ECO:0000256" key="9">
    <source>
        <dbReference type="HAMAP-Rule" id="MF_00107"/>
    </source>
</evidence>
<dbReference type="InterPro" id="IPR036571">
    <property type="entry name" value="MECDP_synthase_sf"/>
</dbReference>
<evidence type="ECO:0000256" key="1">
    <source>
        <dbReference type="ARBA" id="ARBA00000200"/>
    </source>
</evidence>
<dbReference type="InterPro" id="IPR020555">
    <property type="entry name" value="MECDP_synthase_CS"/>
</dbReference>
<comment type="similarity">
    <text evidence="3 9 10">Belongs to the IspF family.</text>
</comment>
<evidence type="ECO:0000256" key="2">
    <source>
        <dbReference type="ARBA" id="ARBA00004709"/>
    </source>
</evidence>
<feature type="binding site" evidence="9">
    <location>
        <position position="45"/>
    </location>
    <ligand>
        <name>a divalent metal cation</name>
        <dbReference type="ChEBI" id="CHEBI:60240"/>
    </ligand>
</feature>